<feature type="transmembrane region" description="Helical" evidence="1">
    <location>
        <begin position="185"/>
        <end position="203"/>
    </location>
</feature>
<evidence type="ECO:0000313" key="2">
    <source>
        <dbReference type="EMBL" id="QEA53002.1"/>
    </source>
</evidence>
<feature type="transmembrane region" description="Helical" evidence="1">
    <location>
        <begin position="120"/>
        <end position="139"/>
    </location>
</feature>
<keyword evidence="1" id="KW-0812">Transmembrane</keyword>
<protein>
    <submittedName>
        <fullName evidence="2">Uncharacterized protein</fullName>
    </submittedName>
</protein>
<feature type="transmembrane region" description="Helical" evidence="1">
    <location>
        <begin position="248"/>
        <end position="266"/>
    </location>
</feature>
<reference evidence="2 3" key="1">
    <citation type="submission" date="2019-06" db="EMBL/GenBank/DDBJ databases">
        <title>Genome analyses of bacteria isolated from kimchi.</title>
        <authorList>
            <person name="Lee S."/>
            <person name="Ahn S."/>
            <person name="Roh S."/>
        </authorList>
    </citation>
    <scope>NUCLEOTIDE SEQUENCE [LARGE SCALE GENOMIC DNA]</scope>
    <source>
        <strain evidence="2 3">CBA3616</strain>
    </source>
</reference>
<feature type="transmembrane region" description="Helical" evidence="1">
    <location>
        <begin position="151"/>
        <end position="173"/>
    </location>
</feature>
<feature type="transmembrane region" description="Helical" evidence="1">
    <location>
        <begin position="88"/>
        <end position="108"/>
    </location>
</feature>
<evidence type="ECO:0000313" key="3">
    <source>
        <dbReference type="Proteomes" id="UP000321772"/>
    </source>
</evidence>
<feature type="transmembrane region" description="Helical" evidence="1">
    <location>
        <begin position="210"/>
        <end position="228"/>
    </location>
</feature>
<dbReference type="Proteomes" id="UP000321772">
    <property type="component" value="Chromosome"/>
</dbReference>
<keyword evidence="1" id="KW-1133">Transmembrane helix</keyword>
<dbReference type="AlphaFoldDB" id="A0A5B8TGG3"/>
<dbReference type="PANTHER" id="PTHR41307:SF1">
    <property type="entry name" value="MEMBRANE PROTEIN"/>
    <property type="match status" value="1"/>
</dbReference>
<organism evidence="2 3">
    <name type="scientific">Loigolactobacillus coryniformis</name>
    <dbReference type="NCBI Taxonomy" id="1610"/>
    <lineage>
        <taxon>Bacteria</taxon>
        <taxon>Bacillati</taxon>
        <taxon>Bacillota</taxon>
        <taxon>Bacilli</taxon>
        <taxon>Lactobacillales</taxon>
        <taxon>Lactobacillaceae</taxon>
        <taxon>Loigolactobacillus</taxon>
    </lineage>
</organism>
<keyword evidence="1" id="KW-0472">Membrane</keyword>
<evidence type="ECO:0000256" key="1">
    <source>
        <dbReference type="SAM" id="Phobius"/>
    </source>
</evidence>
<name>A0A5B8TGG3_9LACO</name>
<dbReference type="SUPFAM" id="SSF158560">
    <property type="entry name" value="BH3980-like"/>
    <property type="match status" value="1"/>
</dbReference>
<sequence length="273" mass="30883">MKVNQMVQQNEQLRQQLTAVNRRYYENILLYMRGHSWMKRDRDVEATLLDILNDMIAAQENGQNAADYFGKEPQQIVRDILKVLPNDFLASIKLVGYMLLVYSSYYLLPLMIDVDRAFDVGNILIMGSITIVIVIVWILMASTLIYQVQTWLTIFVHGLIVVATITVVVLSAFLETNLKVHLTGYSGIGVIVLLLLLVTGILIHEKGSIVYFPVYLMVIVQALLGIMVRLPLPWLHNFLTQQVDAKLFSLGLTVVAGSIGVGAIFWNKWCKKV</sequence>
<gene>
    <name evidence="2" type="ORF">FGL77_06595</name>
</gene>
<dbReference type="RefSeq" id="WP_146989116.1">
    <property type="nucleotide sequence ID" value="NZ_CP042392.1"/>
</dbReference>
<proteinExistence type="predicted"/>
<accession>A0A5B8TGG3</accession>
<dbReference type="EMBL" id="CP042392">
    <property type="protein sequence ID" value="QEA53002.1"/>
    <property type="molecule type" value="Genomic_DNA"/>
</dbReference>
<dbReference type="PANTHER" id="PTHR41307">
    <property type="entry name" value="MEMBRANE PROTEIN-RELATED"/>
    <property type="match status" value="1"/>
</dbReference>